<dbReference type="Proteomes" id="UP000253606">
    <property type="component" value="Chromosome"/>
</dbReference>
<accession>A0A2Z5G6R7</accession>
<proteinExistence type="predicted"/>
<sequence length="83" mass="8991">MDPHILLGDNPANDAHSAEAIELQNKRRRELIEWAADEMVVLSARVELDLTKPKTTVSTAAAASNVAMIEQLAKNLTAALKAK</sequence>
<keyword evidence="2" id="KW-1185">Reference proteome</keyword>
<evidence type="ECO:0000313" key="1">
    <source>
        <dbReference type="EMBL" id="AXC14345.1"/>
    </source>
</evidence>
<dbReference type="EMBL" id="CP030840">
    <property type="protein sequence ID" value="AXC14345.1"/>
    <property type="molecule type" value="Genomic_DNA"/>
</dbReference>
<dbReference type="KEGG" id="abas:ACPOL_5089"/>
<reference evidence="1 2" key="1">
    <citation type="journal article" date="2018" name="Front. Microbiol.">
        <title>Hydrolytic Capabilities as a Key to Environmental Success: Chitinolytic and Cellulolytic Acidobacteria From Acidic Sub-arctic Soils and Boreal Peatlands.</title>
        <authorList>
            <person name="Belova S.E."/>
            <person name="Ravin N.V."/>
            <person name="Pankratov T.A."/>
            <person name="Rakitin A.L."/>
            <person name="Ivanova A.A."/>
            <person name="Beletsky A.V."/>
            <person name="Mardanov A.V."/>
            <person name="Sinninghe Damste J.S."/>
            <person name="Dedysh S.N."/>
        </authorList>
    </citation>
    <scope>NUCLEOTIDE SEQUENCE [LARGE SCALE GENOMIC DNA]</scope>
    <source>
        <strain evidence="1 2">SBC82</strain>
    </source>
</reference>
<evidence type="ECO:0000313" key="2">
    <source>
        <dbReference type="Proteomes" id="UP000253606"/>
    </source>
</evidence>
<dbReference type="RefSeq" id="WP_114209144.1">
    <property type="nucleotide sequence ID" value="NZ_CP030840.1"/>
</dbReference>
<dbReference type="AlphaFoldDB" id="A0A2Z5G6R7"/>
<organism evidence="1 2">
    <name type="scientific">Acidisarcina polymorpha</name>
    <dbReference type="NCBI Taxonomy" id="2211140"/>
    <lineage>
        <taxon>Bacteria</taxon>
        <taxon>Pseudomonadati</taxon>
        <taxon>Acidobacteriota</taxon>
        <taxon>Terriglobia</taxon>
        <taxon>Terriglobales</taxon>
        <taxon>Acidobacteriaceae</taxon>
        <taxon>Acidisarcina</taxon>
    </lineage>
</organism>
<protein>
    <submittedName>
        <fullName evidence="1">Uncharacterized protein</fullName>
    </submittedName>
</protein>
<gene>
    <name evidence="1" type="ORF">ACPOL_5089</name>
</gene>
<name>A0A2Z5G6R7_9BACT</name>